<name>A0ABD3B1A2_9GENT</name>
<feature type="domain" description="GST N-terminal" evidence="5">
    <location>
        <begin position="15"/>
        <end position="96"/>
    </location>
</feature>
<gene>
    <name evidence="7" type="ORF">ACH5RR_000318</name>
</gene>
<dbReference type="PANTHER" id="PTHR42673">
    <property type="entry name" value="MALEYLACETOACETATE ISOMERASE"/>
    <property type="match status" value="1"/>
</dbReference>
<dbReference type="Gene3D" id="3.40.30.10">
    <property type="entry name" value="Glutaredoxin"/>
    <property type="match status" value="1"/>
</dbReference>
<evidence type="ECO:0000259" key="6">
    <source>
        <dbReference type="PROSITE" id="PS50405"/>
    </source>
</evidence>
<dbReference type="GO" id="GO:0009407">
    <property type="term" value="P:toxin catabolic process"/>
    <property type="evidence" value="ECO:0007669"/>
    <property type="project" value="UniProtKB-ARBA"/>
</dbReference>
<dbReference type="PANTHER" id="PTHR42673:SF7">
    <property type="entry name" value="GLUTATHIONE S-TRANSFERASE ZETA CLASS-LIKE"/>
    <property type="match status" value="1"/>
</dbReference>
<dbReference type="AlphaFoldDB" id="A0ABD3B1A2"/>
<dbReference type="InterPro" id="IPR034330">
    <property type="entry name" value="GST_Zeta_C"/>
</dbReference>
<evidence type="ECO:0000256" key="2">
    <source>
        <dbReference type="ARBA" id="ARBA00012452"/>
    </source>
</evidence>
<evidence type="ECO:0000313" key="8">
    <source>
        <dbReference type="Proteomes" id="UP001630127"/>
    </source>
</evidence>
<protein>
    <recommendedName>
        <fullName evidence="2">glutathione transferase</fullName>
        <ecNumber evidence="2">2.5.1.18</ecNumber>
    </recommendedName>
</protein>
<dbReference type="PROSITE" id="PS50405">
    <property type="entry name" value="GST_CTER"/>
    <property type="match status" value="1"/>
</dbReference>
<dbReference type="NCBIfam" id="TIGR01262">
    <property type="entry name" value="maiA"/>
    <property type="match status" value="1"/>
</dbReference>
<dbReference type="InterPro" id="IPR036249">
    <property type="entry name" value="Thioredoxin-like_sf"/>
</dbReference>
<dbReference type="SUPFAM" id="SSF52833">
    <property type="entry name" value="Thioredoxin-like"/>
    <property type="match status" value="1"/>
</dbReference>
<dbReference type="SUPFAM" id="SSF47616">
    <property type="entry name" value="GST C-terminal domain-like"/>
    <property type="match status" value="1"/>
</dbReference>
<dbReference type="InterPro" id="IPR010987">
    <property type="entry name" value="Glutathione-S-Trfase_C-like"/>
</dbReference>
<sequence length="226" mass="25728">MQRSHLSPADNSSSPKLILYSFWRSTSSWRVRFALNLKGLPYEYRAVNLSKGENFSPEFEKLNPLHLVPVLADGDVIVSDSLAILLYLEEKYPEKALLPVDPQLRAINLQAANIVSCSIQPLHMMTVQKYFDERLGSEERSSWTQSHIEKCLFALEKLLDRFAGKYATGEEIYLADVFLAPQIAVSPERFNVDMSKFPILSKIFNSYKNLPEFLASLPEKQPDAVK</sequence>
<dbReference type="InterPro" id="IPR036282">
    <property type="entry name" value="Glutathione-S-Trfase_C_sf"/>
</dbReference>
<dbReference type="Pfam" id="PF13417">
    <property type="entry name" value="GST_N_3"/>
    <property type="match status" value="1"/>
</dbReference>
<dbReference type="FunFam" id="3.40.30.10:FF:000100">
    <property type="entry name" value="Glutathione S-transferase Z1"/>
    <property type="match status" value="1"/>
</dbReference>
<keyword evidence="8" id="KW-1185">Reference proteome</keyword>
<dbReference type="SFLD" id="SFLDG00358">
    <property type="entry name" value="Main_(cytGST)"/>
    <property type="match status" value="1"/>
</dbReference>
<dbReference type="Proteomes" id="UP001630127">
    <property type="component" value="Unassembled WGS sequence"/>
</dbReference>
<keyword evidence="3" id="KW-0808">Transferase</keyword>
<reference evidence="7 8" key="1">
    <citation type="submission" date="2024-11" db="EMBL/GenBank/DDBJ databases">
        <title>A near-complete genome assembly of Cinchona calisaya.</title>
        <authorList>
            <person name="Lian D.C."/>
            <person name="Zhao X.W."/>
            <person name="Wei L."/>
        </authorList>
    </citation>
    <scope>NUCLEOTIDE SEQUENCE [LARGE SCALE GENOMIC DNA]</scope>
    <source>
        <tissue evidence="7">Nenye</tissue>
    </source>
</reference>
<dbReference type="FunFam" id="1.20.1050.10:FF:000017">
    <property type="entry name" value="Maleylacetoacetate isomerase"/>
    <property type="match status" value="1"/>
</dbReference>
<evidence type="ECO:0000256" key="1">
    <source>
        <dbReference type="ARBA" id="ARBA00010007"/>
    </source>
</evidence>
<comment type="caution">
    <text evidence="7">The sequence shown here is derived from an EMBL/GenBank/DDBJ whole genome shotgun (WGS) entry which is preliminary data.</text>
</comment>
<dbReference type="PROSITE" id="PS50404">
    <property type="entry name" value="GST_NTER"/>
    <property type="match status" value="1"/>
</dbReference>
<dbReference type="CDD" id="cd03042">
    <property type="entry name" value="GST_N_Zeta"/>
    <property type="match status" value="1"/>
</dbReference>
<evidence type="ECO:0000256" key="4">
    <source>
        <dbReference type="ARBA" id="ARBA00047960"/>
    </source>
</evidence>
<comment type="catalytic activity">
    <reaction evidence="4">
        <text>RX + glutathione = an S-substituted glutathione + a halide anion + H(+)</text>
        <dbReference type="Rhea" id="RHEA:16437"/>
        <dbReference type="ChEBI" id="CHEBI:15378"/>
        <dbReference type="ChEBI" id="CHEBI:16042"/>
        <dbReference type="ChEBI" id="CHEBI:17792"/>
        <dbReference type="ChEBI" id="CHEBI:57925"/>
        <dbReference type="ChEBI" id="CHEBI:90779"/>
        <dbReference type="EC" id="2.5.1.18"/>
    </reaction>
</comment>
<dbReference type="InterPro" id="IPR040079">
    <property type="entry name" value="Glutathione_S-Trfase"/>
</dbReference>
<evidence type="ECO:0000313" key="7">
    <source>
        <dbReference type="EMBL" id="KAL3536952.1"/>
    </source>
</evidence>
<evidence type="ECO:0000256" key="3">
    <source>
        <dbReference type="ARBA" id="ARBA00022679"/>
    </source>
</evidence>
<dbReference type="InterPro" id="IPR004045">
    <property type="entry name" value="Glutathione_S-Trfase_N"/>
</dbReference>
<proteinExistence type="inferred from homology"/>
<feature type="domain" description="GST C-terminal" evidence="6">
    <location>
        <begin position="101"/>
        <end position="226"/>
    </location>
</feature>
<dbReference type="GO" id="GO:0004364">
    <property type="term" value="F:glutathione transferase activity"/>
    <property type="evidence" value="ECO:0007669"/>
    <property type="project" value="UniProtKB-EC"/>
</dbReference>
<dbReference type="InterPro" id="IPR034333">
    <property type="entry name" value="GST_Zeta_N"/>
</dbReference>
<organism evidence="7 8">
    <name type="scientific">Cinchona calisaya</name>
    <dbReference type="NCBI Taxonomy" id="153742"/>
    <lineage>
        <taxon>Eukaryota</taxon>
        <taxon>Viridiplantae</taxon>
        <taxon>Streptophyta</taxon>
        <taxon>Embryophyta</taxon>
        <taxon>Tracheophyta</taxon>
        <taxon>Spermatophyta</taxon>
        <taxon>Magnoliopsida</taxon>
        <taxon>eudicotyledons</taxon>
        <taxon>Gunneridae</taxon>
        <taxon>Pentapetalae</taxon>
        <taxon>asterids</taxon>
        <taxon>lamiids</taxon>
        <taxon>Gentianales</taxon>
        <taxon>Rubiaceae</taxon>
        <taxon>Cinchonoideae</taxon>
        <taxon>Cinchoneae</taxon>
        <taxon>Cinchona</taxon>
    </lineage>
</organism>
<evidence type="ECO:0000259" key="5">
    <source>
        <dbReference type="PROSITE" id="PS50404"/>
    </source>
</evidence>
<comment type="similarity">
    <text evidence="1">Belongs to the GST superfamily. Zeta family.</text>
</comment>
<dbReference type="EMBL" id="JBJUIK010000001">
    <property type="protein sequence ID" value="KAL3536952.1"/>
    <property type="molecule type" value="Genomic_DNA"/>
</dbReference>
<dbReference type="EC" id="2.5.1.18" evidence="2"/>
<dbReference type="SFLD" id="SFLDS00019">
    <property type="entry name" value="Glutathione_Transferase_(cytos"/>
    <property type="match status" value="1"/>
</dbReference>
<dbReference type="CDD" id="cd03191">
    <property type="entry name" value="GST_C_Zeta"/>
    <property type="match status" value="1"/>
</dbReference>
<dbReference type="Gene3D" id="1.20.1050.10">
    <property type="match status" value="1"/>
</dbReference>
<dbReference type="InterPro" id="IPR005955">
    <property type="entry name" value="GST_Zeta"/>
</dbReference>
<accession>A0ABD3B1A2</accession>